<evidence type="ECO:0000256" key="2">
    <source>
        <dbReference type="ARBA" id="ARBA00022840"/>
    </source>
</evidence>
<name>A0ABV6RG97_9MICO</name>
<evidence type="ECO:0000256" key="3">
    <source>
        <dbReference type="SAM" id="MobiDB-lite"/>
    </source>
</evidence>
<dbReference type="InterPro" id="IPR017871">
    <property type="entry name" value="ABC_transporter-like_CS"/>
</dbReference>
<evidence type="ECO:0000313" key="5">
    <source>
        <dbReference type="EMBL" id="MFC0676035.1"/>
    </source>
</evidence>
<accession>A0ABV6RG97</accession>
<sequence>MPLLPARPSRPGLRTTEPGDPGPIPAVSFHDVAVLREDVLMLDGASGRVQSGQILALTGRNGSGKTTLLRVLAGLLAPTAGQVAVLGRVPDERDRRFRRSLAALIGPPMSARDLTVEENLRFIAATWGARADPAQEHAAHLLESLSIGALAGRYPHELSSGQSQLVAIAMTLSRPFDVLLLDEPEQRLDAERLDLVIGLLAQQAEQGAAIVLASHSPRLVEALADVAVHLEAEA</sequence>
<dbReference type="PANTHER" id="PTHR43158:SF2">
    <property type="entry name" value="SKFA PEPTIDE EXPORT ATP-BINDING PROTEIN SKFE"/>
    <property type="match status" value="1"/>
</dbReference>
<dbReference type="InterPro" id="IPR003593">
    <property type="entry name" value="AAA+_ATPase"/>
</dbReference>
<dbReference type="Pfam" id="PF00005">
    <property type="entry name" value="ABC_tran"/>
    <property type="match status" value="1"/>
</dbReference>
<keyword evidence="1" id="KW-0547">Nucleotide-binding</keyword>
<evidence type="ECO:0000313" key="6">
    <source>
        <dbReference type="Proteomes" id="UP001589793"/>
    </source>
</evidence>
<dbReference type="SMART" id="SM00382">
    <property type="entry name" value="AAA"/>
    <property type="match status" value="1"/>
</dbReference>
<dbReference type="PROSITE" id="PS00211">
    <property type="entry name" value="ABC_TRANSPORTER_1"/>
    <property type="match status" value="1"/>
</dbReference>
<keyword evidence="2 5" id="KW-0067">ATP-binding</keyword>
<feature type="domain" description="ABC transporter" evidence="4">
    <location>
        <begin position="27"/>
        <end position="234"/>
    </location>
</feature>
<feature type="region of interest" description="Disordered" evidence="3">
    <location>
        <begin position="1"/>
        <end position="24"/>
    </location>
</feature>
<dbReference type="GO" id="GO:0005524">
    <property type="term" value="F:ATP binding"/>
    <property type="evidence" value="ECO:0007669"/>
    <property type="project" value="UniProtKB-KW"/>
</dbReference>
<proteinExistence type="predicted"/>
<keyword evidence="6" id="KW-1185">Reference proteome</keyword>
<protein>
    <submittedName>
        <fullName evidence="5">ATP-binding cassette domain-containing protein</fullName>
    </submittedName>
</protein>
<dbReference type="EMBL" id="JBHLSV010000037">
    <property type="protein sequence ID" value="MFC0676035.1"/>
    <property type="molecule type" value="Genomic_DNA"/>
</dbReference>
<dbReference type="Gene3D" id="3.40.50.300">
    <property type="entry name" value="P-loop containing nucleotide triphosphate hydrolases"/>
    <property type="match status" value="1"/>
</dbReference>
<dbReference type="RefSeq" id="WP_376983078.1">
    <property type="nucleotide sequence ID" value="NZ_JBHLSV010000037.1"/>
</dbReference>
<comment type="caution">
    <text evidence="5">The sequence shown here is derived from an EMBL/GenBank/DDBJ whole genome shotgun (WGS) entry which is preliminary data.</text>
</comment>
<reference evidence="5 6" key="1">
    <citation type="submission" date="2024-09" db="EMBL/GenBank/DDBJ databases">
        <authorList>
            <person name="Sun Q."/>
            <person name="Mori K."/>
        </authorList>
    </citation>
    <scope>NUCLEOTIDE SEQUENCE [LARGE SCALE GENOMIC DNA]</scope>
    <source>
        <strain evidence="5 6">CICC 10874</strain>
    </source>
</reference>
<dbReference type="InterPro" id="IPR003439">
    <property type="entry name" value="ABC_transporter-like_ATP-bd"/>
</dbReference>
<evidence type="ECO:0000256" key="1">
    <source>
        <dbReference type="ARBA" id="ARBA00022741"/>
    </source>
</evidence>
<dbReference type="Proteomes" id="UP001589793">
    <property type="component" value="Unassembled WGS sequence"/>
</dbReference>
<evidence type="ECO:0000259" key="4">
    <source>
        <dbReference type="PROSITE" id="PS50893"/>
    </source>
</evidence>
<dbReference type="PANTHER" id="PTHR43158">
    <property type="entry name" value="SKFA PEPTIDE EXPORT ATP-BINDING PROTEIN SKFE"/>
    <property type="match status" value="1"/>
</dbReference>
<dbReference type="PROSITE" id="PS50893">
    <property type="entry name" value="ABC_TRANSPORTER_2"/>
    <property type="match status" value="1"/>
</dbReference>
<dbReference type="SUPFAM" id="SSF52540">
    <property type="entry name" value="P-loop containing nucleoside triphosphate hydrolases"/>
    <property type="match status" value="1"/>
</dbReference>
<organism evidence="5 6">
    <name type="scientific">Brachybacterium hainanense</name>
    <dbReference type="NCBI Taxonomy" id="1541174"/>
    <lineage>
        <taxon>Bacteria</taxon>
        <taxon>Bacillati</taxon>
        <taxon>Actinomycetota</taxon>
        <taxon>Actinomycetes</taxon>
        <taxon>Micrococcales</taxon>
        <taxon>Dermabacteraceae</taxon>
        <taxon>Brachybacterium</taxon>
    </lineage>
</organism>
<gene>
    <name evidence="5" type="ORF">ACFFF6_18960</name>
</gene>
<dbReference type="InterPro" id="IPR027417">
    <property type="entry name" value="P-loop_NTPase"/>
</dbReference>